<dbReference type="GO" id="GO:0017148">
    <property type="term" value="P:negative regulation of translation"/>
    <property type="evidence" value="ECO:0007669"/>
    <property type="project" value="InterPro"/>
</dbReference>
<feature type="region of interest" description="Disordered" evidence="1">
    <location>
        <begin position="53"/>
        <end position="107"/>
    </location>
</feature>
<gene>
    <name evidence="2" type="primary">rip2</name>
</gene>
<dbReference type="Pfam" id="PF00161">
    <property type="entry name" value="RIP"/>
    <property type="match status" value="1"/>
</dbReference>
<proteinExistence type="predicted"/>
<protein>
    <submittedName>
        <fullName evidence="2">Ribosome-inactivating protein 2</fullName>
    </submittedName>
</protein>
<evidence type="ECO:0000313" key="2">
    <source>
        <dbReference type="EMBL" id="ASM46792.1"/>
    </source>
</evidence>
<reference evidence="2" key="1">
    <citation type="submission" date="2016-12" db="EMBL/GenBank/DDBJ databases">
        <authorList>
            <person name="Song W.-J."/>
            <person name="Kurnit D.M."/>
        </authorList>
    </citation>
    <scope>NUCLEOTIDE SEQUENCE</scope>
</reference>
<dbReference type="GO" id="GO:0030598">
    <property type="term" value="F:rRNA N-glycosylase activity"/>
    <property type="evidence" value="ECO:0007669"/>
    <property type="project" value="InterPro"/>
</dbReference>
<sequence length="411" mass="47309">MVQKGINEMKKILSLLSVLTISGTAVPTTIAASSYKKEEFKLENNLEILNRVKRGNNKNKKPKKNTTSTIDEEDNRPSTSRTNNRCSTTAGGVRNQRCRRPNENNSEITTKSARERFLSEIEGNSNNIFTAGKRENTYGVFIRKSIDYFKETNNIVEETTHPDTNWKIYKIEKHSVEDSYKKIPLKIAGNKIDLILNKSSLYVDGIITHNNGDGTEKKLFYFSDSNLDKNSESLNSNDKYKLFGKILDLEIKTDNNLSNLSHKLAFDSNYNTLAPESLKENIKINKETIRAAITNLSNINDSTIKKIKKYTEKEKKLKKDFLRVIFTAAEATRFFSIRQEVNKILTSSDSNQYEINWQDHKDTLTNWDKNSQKYYEMKNGKEFTDEEKQTIYNVAILAVKDDEKIRDNQKG</sequence>
<name>A0A221HZH6_9MOLU</name>
<dbReference type="AlphaFoldDB" id="A0A221HZH6"/>
<dbReference type="SUPFAM" id="SSF56371">
    <property type="entry name" value="Ribosome inactivating proteins (RIP)"/>
    <property type="match status" value="1"/>
</dbReference>
<dbReference type="Gene3D" id="3.40.420.10">
    <property type="entry name" value="Ricin (A subunit), domain 1"/>
    <property type="match status" value="1"/>
</dbReference>
<feature type="compositionally biased region" description="Basic residues" evidence="1">
    <location>
        <begin position="53"/>
        <end position="64"/>
    </location>
</feature>
<accession>A0A221HZH6</accession>
<dbReference type="InterPro" id="IPR016138">
    <property type="entry name" value="Ribosome_inactivat_prot_sub1"/>
</dbReference>
<dbReference type="InterPro" id="IPR001574">
    <property type="entry name" value="Ribosome_inactivat_prot"/>
</dbReference>
<dbReference type="InterPro" id="IPR036041">
    <property type="entry name" value="Ribosome-inact_prot_sf"/>
</dbReference>
<feature type="compositionally biased region" description="Low complexity" evidence="1">
    <location>
        <begin position="77"/>
        <end position="89"/>
    </location>
</feature>
<evidence type="ECO:0000256" key="1">
    <source>
        <dbReference type="SAM" id="MobiDB-lite"/>
    </source>
</evidence>
<dbReference type="EMBL" id="KY401160">
    <property type="protein sequence ID" value="ASM46792.1"/>
    <property type="molecule type" value="Genomic_DNA"/>
</dbReference>
<organism evidence="2">
    <name type="scientific">Spiroplasma endosymbiont of Drosophila neotestacea</name>
    <dbReference type="NCBI Taxonomy" id="707884"/>
    <lineage>
        <taxon>Bacteria</taxon>
        <taxon>Bacillati</taxon>
        <taxon>Mycoplasmatota</taxon>
        <taxon>Mollicutes</taxon>
        <taxon>Entomoplasmatales</taxon>
        <taxon>Spiroplasmataceae</taxon>
        <taxon>Spiroplasma</taxon>
    </lineage>
</organism>